<dbReference type="Gene3D" id="3.30.470.20">
    <property type="entry name" value="ATP-grasp fold, B domain"/>
    <property type="match status" value="1"/>
</dbReference>
<evidence type="ECO:0000313" key="11">
    <source>
        <dbReference type="EMBL" id="PNS14283.1"/>
    </source>
</evidence>
<keyword evidence="12" id="KW-1185">Reference proteome</keyword>
<dbReference type="InterPro" id="IPR005481">
    <property type="entry name" value="BC-like_N"/>
</dbReference>
<proteinExistence type="predicted"/>
<dbReference type="SUPFAM" id="SSF51246">
    <property type="entry name" value="Rudiment single hybrid motif"/>
    <property type="match status" value="1"/>
</dbReference>
<feature type="domain" description="Biotin carboxylation" evidence="10">
    <location>
        <begin position="6"/>
        <end position="453"/>
    </location>
</feature>
<feature type="region of interest" description="Disordered" evidence="7">
    <location>
        <begin position="557"/>
        <end position="578"/>
    </location>
</feature>
<dbReference type="SMART" id="SM00878">
    <property type="entry name" value="Biotin_carb_C"/>
    <property type="match status" value="1"/>
</dbReference>
<keyword evidence="3 6" id="KW-0547">Nucleotide-binding</keyword>
<dbReference type="CDD" id="cd06850">
    <property type="entry name" value="biotinyl_domain"/>
    <property type="match status" value="1"/>
</dbReference>
<dbReference type="PROSITE" id="PS50979">
    <property type="entry name" value="BC"/>
    <property type="match status" value="1"/>
</dbReference>
<dbReference type="PANTHER" id="PTHR45007">
    <property type="entry name" value="CARBOXYLASE, PUTATIVE (AFU_ORTHOLOGUE AFUA_5G07570)-RELATED"/>
    <property type="match status" value="1"/>
</dbReference>
<evidence type="ECO:0000256" key="3">
    <source>
        <dbReference type="ARBA" id="ARBA00022741"/>
    </source>
</evidence>
<evidence type="ECO:0000259" key="9">
    <source>
        <dbReference type="PROSITE" id="PS50975"/>
    </source>
</evidence>
<reference evidence="11 12" key="1">
    <citation type="submission" date="2017-06" db="EMBL/GenBank/DDBJ databases">
        <title>Draft genome sequence of a variant of Elsinoe murrayae.</title>
        <authorList>
            <person name="Cheng Q."/>
        </authorList>
    </citation>
    <scope>NUCLEOTIDE SEQUENCE [LARGE SCALE GENOMIC DNA]</scope>
    <source>
        <strain evidence="11 12">CQ-2017a</strain>
    </source>
</reference>
<gene>
    <name evidence="11" type="ORF">CAC42_6796</name>
</gene>
<dbReference type="SUPFAM" id="SSF56059">
    <property type="entry name" value="Glutathione synthetase ATP-binding domain-like"/>
    <property type="match status" value="1"/>
</dbReference>
<dbReference type="InterPro" id="IPR000089">
    <property type="entry name" value="Biotin_lipoyl"/>
</dbReference>
<feature type="domain" description="ATP-grasp" evidence="9">
    <location>
        <begin position="120"/>
        <end position="315"/>
    </location>
</feature>
<dbReference type="GO" id="GO:0016874">
    <property type="term" value="F:ligase activity"/>
    <property type="evidence" value="ECO:0007669"/>
    <property type="project" value="UniProtKB-KW"/>
</dbReference>
<dbReference type="Pfam" id="PF02786">
    <property type="entry name" value="CPSase_L_D2"/>
    <property type="match status" value="1"/>
</dbReference>
<dbReference type="PROSITE" id="PS50968">
    <property type="entry name" value="BIOTINYL_LIPOYL"/>
    <property type="match status" value="1"/>
</dbReference>
<evidence type="ECO:0000259" key="10">
    <source>
        <dbReference type="PROSITE" id="PS50979"/>
    </source>
</evidence>
<evidence type="ECO:0000256" key="1">
    <source>
        <dbReference type="ARBA" id="ARBA00001953"/>
    </source>
</evidence>
<protein>
    <submittedName>
        <fullName evidence="11">Pyruvate carboxylase</fullName>
    </submittedName>
</protein>
<dbReference type="InterPro" id="IPR011053">
    <property type="entry name" value="Single_hybrid_motif"/>
</dbReference>
<evidence type="ECO:0000259" key="8">
    <source>
        <dbReference type="PROSITE" id="PS50968"/>
    </source>
</evidence>
<dbReference type="Pfam" id="PF00364">
    <property type="entry name" value="Biotin_lipoyl"/>
    <property type="match status" value="1"/>
</dbReference>
<keyword evidence="2" id="KW-0436">Ligase</keyword>
<dbReference type="OrthoDB" id="196847at2759"/>
<evidence type="ECO:0000256" key="7">
    <source>
        <dbReference type="SAM" id="MobiDB-lite"/>
    </source>
</evidence>
<accession>A0A2K1QHF1</accession>
<dbReference type="GO" id="GO:0046872">
    <property type="term" value="F:metal ion binding"/>
    <property type="evidence" value="ECO:0007669"/>
    <property type="project" value="InterPro"/>
</dbReference>
<evidence type="ECO:0000313" key="12">
    <source>
        <dbReference type="Proteomes" id="UP000243797"/>
    </source>
</evidence>
<comment type="caution">
    <text evidence="11">The sequence shown here is derived from an EMBL/GenBank/DDBJ whole genome shotgun (WGS) entry which is preliminary data.</text>
</comment>
<dbReference type="InterPro" id="IPR005479">
    <property type="entry name" value="CPAse_ATP-bd"/>
</dbReference>
<dbReference type="FunFam" id="3.30.1490.20:FF:000003">
    <property type="entry name" value="acetyl-CoA carboxylase isoform X1"/>
    <property type="match status" value="1"/>
</dbReference>
<dbReference type="InParanoid" id="A0A2K1QHF1"/>
<dbReference type="InterPro" id="IPR011054">
    <property type="entry name" value="Rudment_hybrid_motif"/>
</dbReference>
<sequence>MASPRRIKRLLVANRGEIAARVISAARELEIETVALYTGQDVSHAYNADQAIELRGPSSYLDIEELIELVENHSIDAVHPGYGFLSESADFAKRLADAGVLFVGPGFDILNRTGDKLQARKLADECHVPVLPALTTPTSDPAVVRAFARDVGFPIMIKAVDGGGGRGIRLVQEEAALDSSLARAVEESPSRQVFVEKAAVQGYRHIEVQIIGDYHGSITHLWERECSIQRRYQKVVELAPSSLTDRALVARVIEAALRIAKKITYTSLGTFEFLVNPDSREFYFLEINPRLQVEHTVTESICSTDIVRAQILIAQGAPLAESGLQHIHQPPERPPPLHSIQLRITAEDPTKKWSLSIGKIQSCHFPSGNGVRCDTNIINGIPSAVSADFDSLIAKLIVTASSWSAALRKAERALDDTRIVGIQTNMPMLKAILNHADFVEGRCTTSWLESHQAELLSLISQPSPKKFGNSLFATSTASISASPSSSQLLFRKDDAWTIGLSPLPSIPKAPAANYHLHLTRLLKNDFPTSLSAEISITPTSAGTAAHPTPYRLTLNQTSMSSSAASSASTKRRADPANSAHVPIPFAGKLVEVHVDEGDEVQEGETLFVVRQMKMELEVRAHRAGRVKWVMDVQEGEDVAEGWLGAVIDGVGAGGRSKL</sequence>
<dbReference type="Proteomes" id="UP000243797">
    <property type="component" value="Unassembled WGS sequence"/>
</dbReference>
<dbReference type="InterPro" id="IPR005482">
    <property type="entry name" value="Biotin_COase_C"/>
</dbReference>
<dbReference type="AlphaFoldDB" id="A0A2K1QHF1"/>
<dbReference type="SUPFAM" id="SSF52440">
    <property type="entry name" value="PreATP-grasp domain"/>
    <property type="match status" value="1"/>
</dbReference>
<dbReference type="SUPFAM" id="SSF51230">
    <property type="entry name" value="Single hybrid motif"/>
    <property type="match status" value="1"/>
</dbReference>
<keyword evidence="5" id="KW-0092">Biotin</keyword>
<evidence type="ECO:0000256" key="5">
    <source>
        <dbReference type="ARBA" id="ARBA00023267"/>
    </source>
</evidence>
<evidence type="ECO:0000256" key="4">
    <source>
        <dbReference type="ARBA" id="ARBA00022840"/>
    </source>
</evidence>
<feature type="domain" description="Lipoyl-binding" evidence="8">
    <location>
        <begin position="578"/>
        <end position="648"/>
    </location>
</feature>
<name>A0A2K1QHF1_9PEZI</name>
<dbReference type="Pfam" id="PF00289">
    <property type="entry name" value="Biotin_carb_N"/>
    <property type="match status" value="1"/>
</dbReference>
<dbReference type="PANTHER" id="PTHR45007:SF1">
    <property type="entry name" value="CARBOXYLASE, PUTATIVE (AFU_ORTHOLOGUE AFUA_5G07570)-RELATED"/>
    <property type="match status" value="1"/>
</dbReference>
<dbReference type="InterPro" id="IPR011761">
    <property type="entry name" value="ATP-grasp"/>
</dbReference>
<evidence type="ECO:0000256" key="2">
    <source>
        <dbReference type="ARBA" id="ARBA00022598"/>
    </source>
</evidence>
<dbReference type="GO" id="GO:0005524">
    <property type="term" value="F:ATP binding"/>
    <property type="evidence" value="ECO:0007669"/>
    <property type="project" value="UniProtKB-UniRule"/>
</dbReference>
<dbReference type="EMBL" id="NKHZ01000088">
    <property type="protein sequence ID" value="PNS14283.1"/>
    <property type="molecule type" value="Genomic_DNA"/>
</dbReference>
<organism evidence="11 12">
    <name type="scientific">Sphaceloma murrayae</name>
    <dbReference type="NCBI Taxonomy" id="2082308"/>
    <lineage>
        <taxon>Eukaryota</taxon>
        <taxon>Fungi</taxon>
        <taxon>Dikarya</taxon>
        <taxon>Ascomycota</taxon>
        <taxon>Pezizomycotina</taxon>
        <taxon>Dothideomycetes</taxon>
        <taxon>Dothideomycetidae</taxon>
        <taxon>Myriangiales</taxon>
        <taxon>Elsinoaceae</taxon>
        <taxon>Sphaceloma</taxon>
    </lineage>
</organism>
<dbReference type="Gene3D" id="2.40.50.100">
    <property type="match status" value="1"/>
</dbReference>
<keyword evidence="11" id="KW-0670">Pyruvate</keyword>
<evidence type="ECO:0000256" key="6">
    <source>
        <dbReference type="PROSITE-ProRule" id="PRU00409"/>
    </source>
</evidence>
<dbReference type="PROSITE" id="PS00867">
    <property type="entry name" value="CPSASE_2"/>
    <property type="match status" value="1"/>
</dbReference>
<feature type="compositionally biased region" description="Low complexity" evidence="7">
    <location>
        <begin position="558"/>
        <end position="568"/>
    </location>
</feature>
<dbReference type="Pfam" id="PF02785">
    <property type="entry name" value="Biotin_carb_C"/>
    <property type="match status" value="1"/>
</dbReference>
<comment type="cofactor">
    <cofactor evidence="1">
        <name>biotin</name>
        <dbReference type="ChEBI" id="CHEBI:57586"/>
    </cofactor>
</comment>
<dbReference type="PROSITE" id="PS50975">
    <property type="entry name" value="ATP_GRASP"/>
    <property type="match status" value="1"/>
</dbReference>
<keyword evidence="4 6" id="KW-0067">ATP-binding</keyword>
<dbReference type="InterPro" id="IPR016185">
    <property type="entry name" value="PreATP-grasp_dom_sf"/>
</dbReference>
<dbReference type="InterPro" id="IPR011764">
    <property type="entry name" value="Biotin_carboxylation_dom"/>
</dbReference>
<dbReference type="STRING" id="2082308.A0A2K1QHF1"/>